<gene>
    <name evidence="5" type="ORF">Agabi119p4_10850</name>
</gene>
<dbReference type="PANTHER" id="PTHR10963">
    <property type="entry name" value="GLYCOSYL HYDROLASE-RELATED"/>
    <property type="match status" value="1"/>
</dbReference>
<accession>A0A8H7C231</accession>
<organism evidence="5 6">
    <name type="scientific">Agaricus bisporus var. burnettii</name>
    <dbReference type="NCBI Taxonomy" id="192524"/>
    <lineage>
        <taxon>Eukaryota</taxon>
        <taxon>Fungi</taxon>
        <taxon>Dikarya</taxon>
        <taxon>Basidiomycota</taxon>
        <taxon>Agaricomycotina</taxon>
        <taxon>Agaricomycetes</taxon>
        <taxon>Agaricomycetidae</taxon>
        <taxon>Agaricales</taxon>
        <taxon>Agaricineae</taxon>
        <taxon>Agaricaceae</taxon>
        <taxon>Agaricus</taxon>
    </lineage>
</organism>
<keyword evidence="4" id="KW-0539">Nucleus</keyword>
<dbReference type="InterPro" id="IPR001232">
    <property type="entry name" value="SKP1-like"/>
</dbReference>
<dbReference type="Pfam" id="PF26113">
    <property type="entry name" value="GH16_XgeA"/>
    <property type="match status" value="1"/>
</dbReference>
<evidence type="ECO:0000256" key="1">
    <source>
        <dbReference type="ARBA" id="ARBA00004123"/>
    </source>
</evidence>
<dbReference type="SMART" id="SM00512">
    <property type="entry name" value="Skp1"/>
    <property type="match status" value="1"/>
</dbReference>
<sequence>MALLLTWILDDNTSNGDTIFLSAESASTQRLAYIDSTTNRAIIKVDNTSFVPWNYKRNSVRISTKATYGIGSVFVVDLWHAPYGCSVWPAVWTFSPTSLWPAGGEMDLFEGINLSPHSQMGLHTTAGCTQLLPKQTSKITNGTNCEGSTGCIVTNDSPASYGPDFANARGGVFVGELSETGVSIWFFERSKVPDVLSNNASKIDTSAFGTPTGNWPSGGCQIDKYFEPQTLVFDITLCGDFAGSPQFFPTTCTGNCYLDYVINNGTQQYANAFFDVGYVRVFSANNTGPSLTVVQQNGGERNQASTPAPENNDWVRITSIDGYSFIVRRKIAKASGTMKSMLDMSSSYAEAATKTCPSGQRAIIAEKLIEYMSFKAHYETVGPKEDIPLHEFMERLPREIVLELLVAADYQEM</sequence>
<name>A0A8H7C231_AGABI</name>
<dbReference type="InterPro" id="IPR013320">
    <property type="entry name" value="ConA-like_dom_sf"/>
</dbReference>
<reference evidence="5 6" key="1">
    <citation type="journal article" name="Sci. Rep.">
        <title>Telomere-to-telomere assembled and centromere annotated genomes of the two main subspecies of the button mushroom Agaricus bisporus reveal especially polymorphic chromosome ends.</title>
        <authorList>
            <person name="Sonnenberg A.S.M."/>
            <person name="Sedaghat-Telgerd N."/>
            <person name="Lavrijssen B."/>
            <person name="Ohm R.A."/>
            <person name="Hendrickx P.M."/>
            <person name="Scholtmeijer K."/>
            <person name="Baars J.J.P."/>
            <person name="van Peer A."/>
        </authorList>
    </citation>
    <scope>NUCLEOTIDE SEQUENCE [LARGE SCALE GENOMIC DNA]</scope>
    <source>
        <strain evidence="5 6">H119_p4</strain>
    </source>
</reference>
<dbReference type="PANTHER" id="PTHR10963:SF24">
    <property type="entry name" value="GLYCOSIDASE C21B10.07-RELATED"/>
    <property type="match status" value="1"/>
</dbReference>
<dbReference type="GO" id="GO:0005634">
    <property type="term" value="C:nucleus"/>
    <property type="evidence" value="ECO:0007669"/>
    <property type="project" value="UniProtKB-SubCell"/>
</dbReference>
<evidence type="ECO:0000256" key="4">
    <source>
        <dbReference type="ARBA" id="ARBA00023242"/>
    </source>
</evidence>
<comment type="subcellular location">
    <subcellularLocation>
        <location evidence="1">Nucleus</location>
    </subcellularLocation>
</comment>
<protein>
    <recommendedName>
        <fullName evidence="3">Elongin-C</fullName>
    </recommendedName>
</protein>
<dbReference type="InterPro" id="IPR050546">
    <property type="entry name" value="Glycosyl_Hydrlase_16"/>
</dbReference>
<dbReference type="SUPFAM" id="SSF49899">
    <property type="entry name" value="Concanavalin A-like lectins/glucanases"/>
    <property type="match status" value="1"/>
</dbReference>
<dbReference type="EMBL" id="JABXXO010000015">
    <property type="protein sequence ID" value="KAF7760174.1"/>
    <property type="molecule type" value="Genomic_DNA"/>
</dbReference>
<dbReference type="SUPFAM" id="SSF54695">
    <property type="entry name" value="POZ domain"/>
    <property type="match status" value="1"/>
</dbReference>
<evidence type="ECO:0000313" key="5">
    <source>
        <dbReference type="EMBL" id="KAF7760174.1"/>
    </source>
</evidence>
<dbReference type="GO" id="GO:0009251">
    <property type="term" value="P:glucan catabolic process"/>
    <property type="evidence" value="ECO:0007669"/>
    <property type="project" value="TreeGrafter"/>
</dbReference>
<proteinExistence type="inferred from homology"/>
<dbReference type="InterPro" id="IPR011333">
    <property type="entry name" value="SKP1/BTB/POZ_sf"/>
</dbReference>
<comment type="similarity">
    <text evidence="2">Belongs to the SKP1 family.</text>
</comment>
<dbReference type="AlphaFoldDB" id="A0A8H7C231"/>
<dbReference type="FunFam" id="3.30.710.10:FF:000035">
    <property type="entry name" value="Elongin C transcription elongation factor"/>
    <property type="match status" value="1"/>
</dbReference>
<evidence type="ECO:0000313" key="6">
    <source>
        <dbReference type="Proteomes" id="UP000629468"/>
    </source>
</evidence>
<evidence type="ECO:0000256" key="3">
    <source>
        <dbReference type="ARBA" id="ARBA00021347"/>
    </source>
</evidence>
<dbReference type="GO" id="GO:0006511">
    <property type="term" value="P:ubiquitin-dependent protein catabolic process"/>
    <property type="evidence" value="ECO:0007669"/>
    <property type="project" value="InterPro"/>
</dbReference>
<dbReference type="Gene3D" id="3.30.710.10">
    <property type="entry name" value="Potassium Channel Kv1.1, Chain A"/>
    <property type="match status" value="1"/>
</dbReference>
<dbReference type="Proteomes" id="UP000629468">
    <property type="component" value="Unassembled WGS sequence"/>
</dbReference>
<dbReference type="Gene3D" id="2.60.120.200">
    <property type="match status" value="1"/>
</dbReference>
<comment type="caution">
    <text evidence="5">The sequence shown here is derived from an EMBL/GenBank/DDBJ whole genome shotgun (WGS) entry which is preliminary data.</text>
</comment>
<evidence type="ECO:0000256" key="2">
    <source>
        <dbReference type="ARBA" id="ARBA00009993"/>
    </source>
</evidence>